<evidence type="ECO:0000313" key="4">
    <source>
        <dbReference type="Proteomes" id="UP001497525"/>
    </source>
</evidence>
<evidence type="ECO:0000313" key="3">
    <source>
        <dbReference type="EMBL" id="CAL5131905.1"/>
    </source>
</evidence>
<accession>A0AAV2T5A6</accession>
<name>A0AAV2T5A6_CALDB</name>
<proteinExistence type="predicted"/>
<protein>
    <submittedName>
        <fullName evidence="3">Uncharacterized protein</fullName>
    </submittedName>
</protein>
<evidence type="ECO:0000256" key="1">
    <source>
        <dbReference type="SAM" id="Phobius"/>
    </source>
</evidence>
<organism evidence="3 4">
    <name type="scientific">Calicophoron daubneyi</name>
    <name type="common">Rumen fluke</name>
    <name type="synonym">Paramphistomum daubneyi</name>
    <dbReference type="NCBI Taxonomy" id="300641"/>
    <lineage>
        <taxon>Eukaryota</taxon>
        <taxon>Metazoa</taxon>
        <taxon>Spiralia</taxon>
        <taxon>Lophotrochozoa</taxon>
        <taxon>Platyhelminthes</taxon>
        <taxon>Trematoda</taxon>
        <taxon>Digenea</taxon>
        <taxon>Plagiorchiida</taxon>
        <taxon>Pronocephalata</taxon>
        <taxon>Paramphistomoidea</taxon>
        <taxon>Paramphistomidae</taxon>
        <taxon>Calicophoron</taxon>
    </lineage>
</organism>
<keyword evidence="2" id="KW-0732">Signal</keyword>
<keyword evidence="1" id="KW-0812">Transmembrane</keyword>
<sequence length="120" mass="12342">MSASPTQFQGLLIASVLAQTVHAADTNPNSGGLGPVGQGILLGVGLFIGLLAVLIFLICCCCKPEEKVESVRLEFDNSKQGTSLDQNKPAATELVVMTLKVSSDSSPPVGTSQTSLVVAN</sequence>
<dbReference type="Proteomes" id="UP001497525">
    <property type="component" value="Unassembled WGS sequence"/>
</dbReference>
<gene>
    <name evidence="3" type="ORF">CDAUBV1_LOCUS4439</name>
</gene>
<comment type="caution">
    <text evidence="3">The sequence shown here is derived from an EMBL/GenBank/DDBJ whole genome shotgun (WGS) entry which is preliminary data.</text>
</comment>
<keyword evidence="1" id="KW-1133">Transmembrane helix</keyword>
<feature type="chain" id="PRO_5043685403" evidence="2">
    <location>
        <begin position="24"/>
        <end position="120"/>
    </location>
</feature>
<reference evidence="3" key="1">
    <citation type="submission" date="2024-06" db="EMBL/GenBank/DDBJ databases">
        <authorList>
            <person name="Liu X."/>
            <person name="Lenzi L."/>
            <person name="Haldenby T S."/>
            <person name="Uol C."/>
        </authorList>
    </citation>
    <scope>NUCLEOTIDE SEQUENCE</scope>
</reference>
<evidence type="ECO:0000256" key="2">
    <source>
        <dbReference type="SAM" id="SignalP"/>
    </source>
</evidence>
<keyword evidence="1" id="KW-0472">Membrane</keyword>
<feature type="signal peptide" evidence="2">
    <location>
        <begin position="1"/>
        <end position="23"/>
    </location>
</feature>
<dbReference type="AlphaFoldDB" id="A0AAV2T5A6"/>
<dbReference type="EMBL" id="CAXLJL010000112">
    <property type="protein sequence ID" value="CAL5131905.1"/>
    <property type="molecule type" value="Genomic_DNA"/>
</dbReference>
<feature type="transmembrane region" description="Helical" evidence="1">
    <location>
        <begin position="39"/>
        <end position="62"/>
    </location>
</feature>